<sequence length="446" mass="49800">KKTGESILRDRPDYVSYQIIKPDDLATIIYTSGTTGEPKGVMLTHRNICENVKSCANIIRLDESDRSLSFLPLSHAYERTGGYYLMFACGASIFLAESIETISLNITEARPTIIFTVPRLFDRMKAAIVKQISSESQLKQNIFHWAQQTGMNYHAALINGRPSLALSLQHAAAERLVFSKIQQKFGGRLRYFVSGGAALPPKIGRFFQAFGITILEGYGLTETAPVTNVNRPENVKFGTVGPTVKNVEIRIAPDGEILFRGPNIMKGYWNDAKATAEVIRDGWFHTGDIGQLDDDGYLKITDRKKHIIVTSGGKNIAPLPIEHLISESQYVEQVMVVGEKRPFLTALIVPNIAQLQAYAEENGLTSSNSDLLKDKEVTKLFEALLRTVSRQLATHEKVRKFLLVEDPFSIENGQLTPTLKLKRKAITGKYRKDIDALYNAMVYNTE</sequence>
<accession>A0A831SQD6</accession>
<dbReference type="PANTHER" id="PTHR43272">
    <property type="entry name" value="LONG-CHAIN-FATTY-ACID--COA LIGASE"/>
    <property type="match status" value="1"/>
</dbReference>
<dbReference type="AlphaFoldDB" id="A0A831SQD6"/>
<proteinExistence type="predicted"/>
<dbReference type="Proteomes" id="UP000886335">
    <property type="component" value="Unassembled WGS sequence"/>
</dbReference>
<comment type="caution">
    <text evidence="5">The sequence shown here is derived from an EMBL/GenBank/DDBJ whole genome shotgun (WGS) entry which is preliminary data.</text>
</comment>
<dbReference type="Pfam" id="PF23562">
    <property type="entry name" value="AMP-binding_C_3"/>
    <property type="match status" value="1"/>
</dbReference>
<dbReference type="PANTHER" id="PTHR43272:SF33">
    <property type="entry name" value="AMP-BINDING DOMAIN-CONTAINING PROTEIN-RELATED"/>
    <property type="match status" value="1"/>
</dbReference>
<evidence type="ECO:0000313" key="5">
    <source>
        <dbReference type="EMBL" id="HED30944.1"/>
    </source>
</evidence>
<protein>
    <submittedName>
        <fullName evidence="5">Long-chain fatty acid--CoA ligase</fullName>
    </submittedName>
</protein>
<dbReference type="EMBL" id="DSBW01000103">
    <property type="protein sequence ID" value="HED30944.1"/>
    <property type="molecule type" value="Genomic_DNA"/>
</dbReference>
<evidence type="ECO:0000256" key="3">
    <source>
        <dbReference type="ARBA" id="ARBA00024484"/>
    </source>
</evidence>
<dbReference type="InterPro" id="IPR000873">
    <property type="entry name" value="AMP-dep_synth/lig_dom"/>
</dbReference>
<dbReference type="GO" id="GO:0016020">
    <property type="term" value="C:membrane"/>
    <property type="evidence" value="ECO:0007669"/>
    <property type="project" value="TreeGrafter"/>
</dbReference>
<evidence type="ECO:0000256" key="1">
    <source>
        <dbReference type="ARBA" id="ARBA00022741"/>
    </source>
</evidence>
<dbReference type="InterPro" id="IPR020845">
    <property type="entry name" value="AMP-binding_CS"/>
</dbReference>
<name>A0A831SQD6_PROAE</name>
<keyword evidence="5" id="KW-0436">Ligase</keyword>
<gene>
    <name evidence="5" type="ORF">ENN50_04525</name>
</gene>
<dbReference type="Gene3D" id="3.30.300.30">
    <property type="match status" value="1"/>
</dbReference>
<organism evidence="5">
    <name type="scientific">Prosthecochloris aestuarii</name>
    <dbReference type="NCBI Taxonomy" id="1102"/>
    <lineage>
        <taxon>Bacteria</taxon>
        <taxon>Pseudomonadati</taxon>
        <taxon>Chlorobiota</taxon>
        <taxon>Chlorobiia</taxon>
        <taxon>Chlorobiales</taxon>
        <taxon>Chlorobiaceae</taxon>
        <taxon>Prosthecochloris</taxon>
    </lineage>
</organism>
<evidence type="ECO:0000256" key="2">
    <source>
        <dbReference type="ARBA" id="ARBA00022840"/>
    </source>
</evidence>
<keyword evidence="2" id="KW-0067">ATP-binding</keyword>
<dbReference type="InterPro" id="IPR020459">
    <property type="entry name" value="AMP-binding"/>
</dbReference>
<dbReference type="CDD" id="cd05907">
    <property type="entry name" value="VL_LC_FACS_like"/>
    <property type="match status" value="1"/>
</dbReference>
<comment type="catalytic activity">
    <reaction evidence="3">
        <text>a long-chain fatty acid + ATP + CoA = a long-chain fatty acyl-CoA + AMP + diphosphate</text>
        <dbReference type="Rhea" id="RHEA:15421"/>
        <dbReference type="ChEBI" id="CHEBI:30616"/>
        <dbReference type="ChEBI" id="CHEBI:33019"/>
        <dbReference type="ChEBI" id="CHEBI:57287"/>
        <dbReference type="ChEBI" id="CHEBI:57560"/>
        <dbReference type="ChEBI" id="CHEBI:83139"/>
        <dbReference type="ChEBI" id="CHEBI:456215"/>
        <dbReference type="EC" id="6.2.1.3"/>
    </reaction>
    <physiologicalReaction direction="left-to-right" evidence="3">
        <dbReference type="Rhea" id="RHEA:15422"/>
    </physiologicalReaction>
</comment>
<dbReference type="Gene3D" id="3.40.50.12780">
    <property type="entry name" value="N-terminal domain of ligase-like"/>
    <property type="match status" value="1"/>
</dbReference>
<feature type="non-terminal residue" evidence="5">
    <location>
        <position position="1"/>
    </location>
</feature>
<dbReference type="Pfam" id="PF00501">
    <property type="entry name" value="AMP-binding"/>
    <property type="match status" value="1"/>
</dbReference>
<dbReference type="SUPFAM" id="SSF56801">
    <property type="entry name" value="Acetyl-CoA synthetase-like"/>
    <property type="match status" value="1"/>
</dbReference>
<dbReference type="PRINTS" id="PR00154">
    <property type="entry name" value="AMPBINDING"/>
</dbReference>
<feature type="domain" description="AMP-dependent synthetase/ligase" evidence="4">
    <location>
        <begin position="18"/>
        <end position="269"/>
    </location>
</feature>
<reference evidence="5" key="1">
    <citation type="journal article" date="2020" name="mSystems">
        <title>Genome- and Community-Level Interaction Insights into Carbon Utilization and Element Cycling Functions of Hydrothermarchaeota in Hydrothermal Sediment.</title>
        <authorList>
            <person name="Zhou Z."/>
            <person name="Liu Y."/>
            <person name="Xu W."/>
            <person name="Pan J."/>
            <person name="Luo Z.H."/>
            <person name="Li M."/>
        </authorList>
    </citation>
    <scope>NUCLEOTIDE SEQUENCE [LARGE SCALE GENOMIC DNA]</scope>
    <source>
        <strain evidence="5">SpSt-1181</strain>
    </source>
</reference>
<dbReference type="InterPro" id="IPR042099">
    <property type="entry name" value="ANL_N_sf"/>
</dbReference>
<dbReference type="GO" id="GO:0005524">
    <property type="term" value="F:ATP binding"/>
    <property type="evidence" value="ECO:0007669"/>
    <property type="project" value="UniProtKB-KW"/>
</dbReference>
<evidence type="ECO:0000259" key="4">
    <source>
        <dbReference type="Pfam" id="PF00501"/>
    </source>
</evidence>
<dbReference type="InterPro" id="IPR045851">
    <property type="entry name" value="AMP-bd_C_sf"/>
</dbReference>
<keyword evidence="1" id="KW-0547">Nucleotide-binding</keyword>
<dbReference type="GO" id="GO:0004467">
    <property type="term" value="F:long-chain fatty acid-CoA ligase activity"/>
    <property type="evidence" value="ECO:0007669"/>
    <property type="project" value="UniProtKB-EC"/>
</dbReference>
<dbReference type="PROSITE" id="PS00455">
    <property type="entry name" value="AMP_BINDING"/>
    <property type="match status" value="1"/>
</dbReference>